<name>A0A2V5IS87_9EURO</name>
<evidence type="ECO:0000313" key="1">
    <source>
        <dbReference type="EMBL" id="PYI26847.1"/>
    </source>
</evidence>
<organism evidence="1 2">
    <name type="scientific">Aspergillus indologenus CBS 114.80</name>
    <dbReference type="NCBI Taxonomy" id="1450541"/>
    <lineage>
        <taxon>Eukaryota</taxon>
        <taxon>Fungi</taxon>
        <taxon>Dikarya</taxon>
        <taxon>Ascomycota</taxon>
        <taxon>Pezizomycotina</taxon>
        <taxon>Eurotiomycetes</taxon>
        <taxon>Eurotiomycetidae</taxon>
        <taxon>Eurotiales</taxon>
        <taxon>Aspergillaceae</taxon>
        <taxon>Aspergillus</taxon>
        <taxon>Aspergillus subgen. Circumdati</taxon>
    </lineage>
</organism>
<dbReference type="AlphaFoldDB" id="A0A2V5IS87"/>
<gene>
    <name evidence="1" type="ORF">BP00DRAFT_45399</name>
</gene>
<evidence type="ECO:0000313" key="2">
    <source>
        <dbReference type="Proteomes" id="UP000248817"/>
    </source>
</evidence>
<proteinExistence type="predicted"/>
<reference evidence="1 2" key="1">
    <citation type="submission" date="2018-02" db="EMBL/GenBank/DDBJ databases">
        <title>The genomes of Aspergillus section Nigri reveals drivers in fungal speciation.</title>
        <authorList>
            <consortium name="DOE Joint Genome Institute"/>
            <person name="Vesth T.C."/>
            <person name="Nybo J."/>
            <person name="Theobald S."/>
            <person name="Brandl J."/>
            <person name="Frisvad J.C."/>
            <person name="Nielsen K.F."/>
            <person name="Lyhne E.K."/>
            <person name="Kogle M.E."/>
            <person name="Kuo A."/>
            <person name="Riley R."/>
            <person name="Clum A."/>
            <person name="Nolan M."/>
            <person name="Lipzen A."/>
            <person name="Salamov A."/>
            <person name="Henrissat B."/>
            <person name="Wiebenga A."/>
            <person name="De vries R.P."/>
            <person name="Grigoriev I.V."/>
            <person name="Mortensen U.H."/>
            <person name="Andersen M.R."/>
            <person name="Baker S.E."/>
        </authorList>
    </citation>
    <scope>NUCLEOTIDE SEQUENCE [LARGE SCALE GENOMIC DNA]</scope>
    <source>
        <strain evidence="1 2">CBS 114.80</strain>
    </source>
</reference>
<accession>A0A2V5IS87</accession>
<sequence length="90" mass="10173">MSLILSFFLGFYSMSIYTVIYTVVWSPPCTQLSASRYTQPRPQPYIPKPGRRDAQHPLSAKIKTSNPTLYTGNCTHPLSIKKTQLPQSKP</sequence>
<keyword evidence="2" id="KW-1185">Reference proteome</keyword>
<dbReference type="EMBL" id="KZ825584">
    <property type="protein sequence ID" value="PYI26847.1"/>
    <property type="molecule type" value="Genomic_DNA"/>
</dbReference>
<protein>
    <submittedName>
        <fullName evidence="1">Uncharacterized protein</fullName>
    </submittedName>
</protein>
<dbReference type="Proteomes" id="UP000248817">
    <property type="component" value="Unassembled WGS sequence"/>
</dbReference>